<keyword evidence="2" id="KW-1185">Reference proteome</keyword>
<organism evidence="1 2">
    <name type="scientific">Teladorsagia circumcincta</name>
    <name type="common">Brown stomach worm</name>
    <name type="synonym">Ostertagia circumcincta</name>
    <dbReference type="NCBI Taxonomy" id="45464"/>
    <lineage>
        <taxon>Eukaryota</taxon>
        <taxon>Metazoa</taxon>
        <taxon>Ecdysozoa</taxon>
        <taxon>Nematoda</taxon>
        <taxon>Chromadorea</taxon>
        <taxon>Rhabditida</taxon>
        <taxon>Rhabditina</taxon>
        <taxon>Rhabditomorpha</taxon>
        <taxon>Strongyloidea</taxon>
        <taxon>Trichostrongylidae</taxon>
        <taxon>Teladorsagia</taxon>
    </lineage>
</organism>
<accession>A0A2G9UKL5</accession>
<name>A0A2G9UKL5_TELCI</name>
<protein>
    <submittedName>
        <fullName evidence="1">Uncharacterized protein</fullName>
    </submittedName>
</protein>
<gene>
    <name evidence="1" type="ORF">TELCIR_07319</name>
</gene>
<evidence type="ECO:0000313" key="2">
    <source>
        <dbReference type="Proteomes" id="UP000230423"/>
    </source>
</evidence>
<evidence type="ECO:0000313" key="1">
    <source>
        <dbReference type="EMBL" id="PIO70808.1"/>
    </source>
</evidence>
<reference evidence="1 2" key="1">
    <citation type="submission" date="2015-09" db="EMBL/GenBank/DDBJ databases">
        <title>Draft genome of the parasitic nematode Teladorsagia circumcincta isolate WARC Sus (inbred).</title>
        <authorList>
            <person name="Mitreva M."/>
        </authorList>
    </citation>
    <scope>NUCLEOTIDE SEQUENCE [LARGE SCALE GENOMIC DNA]</scope>
    <source>
        <strain evidence="1 2">S</strain>
    </source>
</reference>
<dbReference type="Proteomes" id="UP000230423">
    <property type="component" value="Unassembled WGS sequence"/>
</dbReference>
<dbReference type="EMBL" id="KZ346152">
    <property type="protein sequence ID" value="PIO70808.1"/>
    <property type="molecule type" value="Genomic_DNA"/>
</dbReference>
<sequence length="83" mass="9384">MEANISSSNVMLDQLSILNSTLARYCTRRVHNLTSNWHDSFVRCLFVVCSVSCLHFPSENFHTLLCFVQKCVCENVANDPASD</sequence>
<proteinExistence type="predicted"/>
<dbReference type="AlphaFoldDB" id="A0A2G9UKL5"/>